<organism evidence="2 3">
    <name type="scientific">Paenibacillus terricola</name>
    <dbReference type="NCBI Taxonomy" id="2763503"/>
    <lineage>
        <taxon>Bacteria</taxon>
        <taxon>Bacillati</taxon>
        <taxon>Bacillota</taxon>
        <taxon>Bacilli</taxon>
        <taxon>Bacillales</taxon>
        <taxon>Paenibacillaceae</taxon>
        <taxon>Paenibacillus</taxon>
    </lineage>
</organism>
<dbReference type="RefSeq" id="WP_191206901.1">
    <property type="nucleotide sequence ID" value="NZ_JACXZA010000010.1"/>
</dbReference>
<evidence type="ECO:0000313" key="3">
    <source>
        <dbReference type="Proteomes" id="UP000609346"/>
    </source>
</evidence>
<protein>
    <recommendedName>
        <fullName evidence="4">DUF2178 domain-containing protein</fullName>
    </recommendedName>
</protein>
<dbReference type="Proteomes" id="UP000609346">
    <property type="component" value="Unassembled WGS sequence"/>
</dbReference>
<feature type="transmembrane region" description="Helical" evidence="1">
    <location>
        <begin position="76"/>
        <end position="95"/>
    </location>
</feature>
<keyword evidence="1" id="KW-0472">Membrane</keyword>
<gene>
    <name evidence="2" type="ORF">H8B09_27970</name>
</gene>
<accession>A0ABR8N5R4</accession>
<keyword evidence="3" id="KW-1185">Reference proteome</keyword>
<reference evidence="2 3" key="1">
    <citation type="submission" date="2020-09" db="EMBL/GenBank/DDBJ databases">
        <title>Paenibacillus sp. strain PR3 16S rRNA gene Genome sequencing and assembly.</title>
        <authorList>
            <person name="Kim J."/>
        </authorList>
    </citation>
    <scope>NUCLEOTIDE SEQUENCE [LARGE SCALE GENOMIC DNA]</scope>
    <source>
        <strain evidence="2 3">PR3</strain>
    </source>
</reference>
<sequence length="99" mass="11199">MNLFMTIMTPIILLAFGVSLVYYLVIFPREKDERRSRILQIASEKAYLVLVFSIAVCILLGRIPSLSFEGETFKNGIVLCIAISGIVYSGITVYYNRKI</sequence>
<evidence type="ECO:0008006" key="4">
    <source>
        <dbReference type="Google" id="ProtNLM"/>
    </source>
</evidence>
<keyword evidence="1" id="KW-1133">Transmembrane helix</keyword>
<dbReference type="EMBL" id="JACXZA010000010">
    <property type="protein sequence ID" value="MBD3922596.1"/>
    <property type="molecule type" value="Genomic_DNA"/>
</dbReference>
<feature type="transmembrane region" description="Helical" evidence="1">
    <location>
        <begin position="6"/>
        <end position="25"/>
    </location>
</feature>
<comment type="caution">
    <text evidence="2">The sequence shown here is derived from an EMBL/GenBank/DDBJ whole genome shotgun (WGS) entry which is preliminary data.</text>
</comment>
<evidence type="ECO:0000256" key="1">
    <source>
        <dbReference type="SAM" id="Phobius"/>
    </source>
</evidence>
<keyword evidence="1" id="KW-0812">Transmembrane</keyword>
<name>A0ABR8N5R4_9BACL</name>
<evidence type="ECO:0000313" key="2">
    <source>
        <dbReference type="EMBL" id="MBD3922596.1"/>
    </source>
</evidence>
<feature type="transmembrane region" description="Helical" evidence="1">
    <location>
        <begin position="46"/>
        <end position="64"/>
    </location>
</feature>
<proteinExistence type="predicted"/>